<protein>
    <submittedName>
        <fullName evidence="1">Uncharacterized protein</fullName>
    </submittedName>
</protein>
<evidence type="ECO:0000313" key="1">
    <source>
        <dbReference type="EMBL" id="QAA33911.1"/>
    </source>
</evidence>
<dbReference type="AlphaFoldDB" id="A0A410DXZ3"/>
<dbReference type="EMBL" id="CP025746">
    <property type="protein sequence ID" value="QAA33911.1"/>
    <property type="molecule type" value="Genomic_DNA"/>
</dbReference>
<proteinExistence type="predicted"/>
<accession>A0A410DXZ3</accession>
<name>A0A410DXZ3_9CLOT</name>
<sequence length="61" mass="7129">MGRLRTKIKVEINYPTTKEGIKRFEEAKARGVIMALRAKHSEEEVRLVIERLKEELEGSFN</sequence>
<organism evidence="1 2">
    <name type="scientific">Clostridium manihotivorum</name>
    <dbReference type="NCBI Taxonomy" id="2320868"/>
    <lineage>
        <taxon>Bacteria</taxon>
        <taxon>Bacillati</taxon>
        <taxon>Bacillota</taxon>
        <taxon>Clostridia</taxon>
        <taxon>Eubacteriales</taxon>
        <taxon>Clostridiaceae</taxon>
        <taxon>Clostridium</taxon>
    </lineage>
</organism>
<evidence type="ECO:0000313" key="2">
    <source>
        <dbReference type="Proteomes" id="UP000286268"/>
    </source>
</evidence>
<gene>
    <name evidence="1" type="ORF">C1I91_21010</name>
</gene>
<dbReference type="RefSeq" id="WP_128214632.1">
    <property type="nucleotide sequence ID" value="NZ_CP025746.1"/>
</dbReference>
<keyword evidence="2" id="KW-1185">Reference proteome</keyword>
<dbReference type="KEGG" id="cmah:C1I91_21010"/>
<dbReference type="Proteomes" id="UP000286268">
    <property type="component" value="Chromosome"/>
</dbReference>
<reference evidence="1 2" key="1">
    <citation type="submission" date="2018-01" db="EMBL/GenBank/DDBJ databases">
        <title>Genome Sequencing and Assembly of Anaerobacter polyendosporus strain CT4.</title>
        <authorList>
            <person name="Tachaapaikoon C."/>
            <person name="Sutheeworapong S."/>
            <person name="Jenjaroenpun P."/>
            <person name="Wongsurawat T."/>
            <person name="Nookeaw I."/>
            <person name="Cheawchanlertfa P."/>
            <person name="Kosugi A."/>
            <person name="Cheevadhanarak S."/>
            <person name="Ratanakhanokchai K."/>
        </authorList>
    </citation>
    <scope>NUCLEOTIDE SEQUENCE [LARGE SCALE GENOMIC DNA]</scope>
    <source>
        <strain evidence="1 2">CT4</strain>
    </source>
</reference>
<dbReference type="OrthoDB" id="9915836at2"/>